<evidence type="ECO:0000256" key="2">
    <source>
        <dbReference type="HAMAP-Rule" id="MF_01103"/>
    </source>
</evidence>
<dbReference type="InterPro" id="IPR009242">
    <property type="entry name" value="DUF896"/>
</dbReference>
<dbReference type="Gene3D" id="1.10.287.540">
    <property type="entry name" value="Helix hairpin bin"/>
    <property type="match status" value="1"/>
</dbReference>
<organism evidence="4 5">
    <name type="scientific">Ruminococcus flavefaciens</name>
    <dbReference type="NCBI Taxonomy" id="1265"/>
    <lineage>
        <taxon>Bacteria</taxon>
        <taxon>Bacillati</taxon>
        <taxon>Bacillota</taxon>
        <taxon>Clostridia</taxon>
        <taxon>Eubacteriales</taxon>
        <taxon>Oscillospiraceae</taxon>
        <taxon>Ruminococcus</taxon>
    </lineage>
</organism>
<gene>
    <name evidence="4" type="ORF">SAMN04487860_102126</name>
</gene>
<dbReference type="Proteomes" id="UP000184394">
    <property type="component" value="Unassembled WGS sequence"/>
</dbReference>
<dbReference type="PANTHER" id="PTHR37300:SF1">
    <property type="entry name" value="UPF0291 PROTEIN YNZC"/>
    <property type="match status" value="1"/>
</dbReference>
<proteinExistence type="inferred from homology"/>
<evidence type="ECO:0000256" key="1">
    <source>
        <dbReference type="ARBA" id="ARBA00022490"/>
    </source>
</evidence>
<dbReference type="HAMAP" id="MF_01103">
    <property type="entry name" value="UPF0291"/>
    <property type="match status" value="1"/>
</dbReference>
<keyword evidence="1 2" id="KW-0963">Cytoplasm</keyword>
<comment type="subcellular location">
    <subcellularLocation>
        <location evidence="2">Cytoplasm</location>
    </subcellularLocation>
</comment>
<protein>
    <recommendedName>
        <fullName evidence="2">UPF0291 protein SAMN04487860_102126</fullName>
    </recommendedName>
</protein>
<comment type="similarity">
    <text evidence="2">Belongs to the UPF0291 family.</text>
</comment>
<dbReference type="RefSeq" id="WP_072948482.1">
    <property type="nucleotide sequence ID" value="NZ_FRCT01000002.1"/>
</dbReference>
<dbReference type="GO" id="GO:0005737">
    <property type="term" value="C:cytoplasm"/>
    <property type="evidence" value="ECO:0007669"/>
    <property type="project" value="UniProtKB-SubCell"/>
</dbReference>
<evidence type="ECO:0000313" key="4">
    <source>
        <dbReference type="EMBL" id="SHM23602.1"/>
    </source>
</evidence>
<dbReference type="SUPFAM" id="SSF158221">
    <property type="entry name" value="YnzC-like"/>
    <property type="match status" value="1"/>
</dbReference>
<dbReference type="EMBL" id="FRCT01000002">
    <property type="protein sequence ID" value="SHM23602.1"/>
    <property type="molecule type" value="Genomic_DNA"/>
</dbReference>
<sequence length="67" mass="7761">MDQKKIDRINELARKSKNEGLSEAEKSEQTELRNEYRRAVTGNLAAQLENTYILTPDGKKRKVGRNR</sequence>
<dbReference type="AlphaFoldDB" id="A0A1M7H4R1"/>
<dbReference type="Pfam" id="PF05979">
    <property type="entry name" value="DUF896"/>
    <property type="match status" value="1"/>
</dbReference>
<evidence type="ECO:0000256" key="3">
    <source>
        <dbReference type="SAM" id="MobiDB-lite"/>
    </source>
</evidence>
<feature type="region of interest" description="Disordered" evidence="3">
    <location>
        <begin position="1"/>
        <end position="34"/>
    </location>
</feature>
<evidence type="ECO:0000313" key="5">
    <source>
        <dbReference type="Proteomes" id="UP000184394"/>
    </source>
</evidence>
<reference evidence="4 5" key="1">
    <citation type="submission" date="2016-11" db="EMBL/GenBank/DDBJ databases">
        <authorList>
            <person name="Jaros S."/>
            <person name="Januszkiewicz K."/>
            <person name="Wedrychowicz H."/>
        </authorList>
    </citation>
    <scope>NUCLEOTIDE SEQUENCE [LARGE SCALE GENOMIC DNA]</scope>
    <source>
        <strain evidence="4 5">Y1</strain>
    </source>
</reference>
<dbReference type="PANTHER" id="PTHR37300">
    <property type="entry name" value="UPF0291 PROTEIN CBO2609/CLC_2481"/>
    <property type="match status" value="1"/>
</dbReference>
<accession>A0A1M7H4R1</accession>
<name>A0A1M7H4R1_RUMFL</name>